<evidence type="ECO:0000256" key="3">
    <source>
        <dbReference type="ARBA" id="ARBA00023125"/>
    </source>
</evidence>
<dbReference type="PANTHER" id="PTHR43140:SF1">
    <property type="entry name" value="TYPE I RESTRICTION ENZYME ECOKI SPECIFICITY SUBUNIT"/>
    <property type="match status" value="1"/>
</dbReference>
<dbReference type="GO" id="GO:0009307">
    <property type="term" value="P:DNA restriction-modification system"/>
    <property type="evidence" value="ECO:0007669"/>
    <property type="project" value="UniProtKB-KW"/>
</dbReference>
<sequence length="379" mass="44484">MTAEQLRKSILQWAIQGKLTKQNPSESAVDLLNEIRLEKDKLIKENKIKKDDFTNSFIYKNTSDNCYYEKFETTNSESKEQQKTSIKIMKLWEVVYFDKKFKGVEKYKQNKILKYKHVSSEELNSIKKDNNGKVRLLSTGKLDGFCNIDLDDSRVNFGEVITIPTGGSAIIKYHNGYFIDSLNILMESKNDDLYDLKYIYYCLLEQNDYIQQCFKGSSIQHPDMKKIAEISLFFPNIEIQRDIVKTIELLEPFIAIYSKLFSELELLRNEFPKKLQKSILNYAMEGKLVSNNSDKDLDVDELLLITKKEQQKLQLNKDQLKQSIIYKNISDNSYYENQNFLEVQLGLISNIYTGNSISKTQKDRFLEMLREWVILQQKI</sequence>
<evidence type="ECO:0000313" key="6">
    <source>
        <dbReference type="EMBL" id="VZR97448.1"/>
    </source>
</evidence>
<gene>
    <name evidence="6" type="ORF">MF5295_00316</name>
</gene>
<evidence type="ECO:0000256" key="2">
    <source>
        <dbReference type="ARBA" id="ARBA00022747"/>
    </source>
</evidence>
<dbReference type="PANTHER" id="PTHR43140">
    <property type="entry name" value="TYPE-1 RESTRICTION ENZYME ECOKI SPECIFICITY PROTEIN"/>
    <property type="match status" value="1"/>
</dbReference>
<evidence type="ECO:0000259" key="5">
    <source>
        <dbReference type="Pfam" id="PF01420"/>
    </source>
</evidence>
<comment type="subunit">
    <text evidence="4">The methyltransferase is composed of M and S polypeptides.</text>
</comment>
<dbReference type="InterPro" id="IPR051212">
    <property type="entry name" value="Type-I_RE_S_subunit"/>
</dbReference>
<comment type="similarity">
    <text evidence="1">Belongs to the type-I restriction system S methylase family.</text>
</comment>
<reference evidence="6" key="1">
    <citation type="submission" date="2019-11" db="EMBL/GenBank/DDBJ databases">
        <authorList>
            <person name="Falquet L."/>
            <person name="Falquet L."/>
        </authorList>
    </citation>
    <scope>NUCLEOTIDE SEQUENCE</scope>
    <source>
        <strain evidence="6">8756-13</strain>
    </source>
</reference>
<dbReference type="Pfam" id="PF01420">
    <property type="entry name" value="Methylase_S"/>
    <property type="match status" value="1"/>
</dbReference>
<feature type="domain" description="Type I restriction modification DNA specificity" evidence="5">
    <location>
        <begin position="105"/>
        <end position="265"/>
    </location>
</feature>
<dbReference type="REBASE" id="371029">
    <property type="entry name" value="S1.Mfe875613ORF315P"/>
</dbReference>
<keyword evidence="3" id="KW-0238">DNA-binding</keyword>
<accession>A0A654IH99</accession>
<protein>
    <recommendedName>
        <fullName evidence="5">Type I restriction modification DNA specificity domain-containing protein</fullName>
    </recommendedName>
</protein>
<proteinExistence type="inferred from homology"/>
<dbReference type="InterPro" id="IPR044946">
    <property type="entry name" value="Restrct_endonuc_typeI_TRD_sf"/>
</dbReference>
<organism evidence="6">
    <name type="scientific">Mycoplasma feriruminatoris</name>
    <dbReference type="NCBI Taxonomy" id="1179777"/>
    <lineage>
        <taxon>Bacteria</taxon>
        <taxon>Bacillati</taxon>
        <taxon>Mycoplasmatota</taxon>
        <taxon>Mollicutes</taxon>
        <taxon>Mycoplasmataceae</taxon>
        <taxon>Mycoplasma</taxon>
    </lineage>
</organism>
<evidence type="ECO:0000256" key="1">
    <source>
        <dbReference type="ARBA" id="ARBA00010923"/>
    </source>
</evidence>
<dbReference type="Gene3D" id="3.90.220.20">
    <property type="entry name" value="DNA methylase specificity domains"/>
    <property type="match status" value="1"/>
</dbReference>
<dbReference type="EMBL" id="LR739235">
    <property type="protein sequence ID" value="VZR97448.1"/>
    <property type="molecule type" value="Genomic_DNA"/>
</dbReference>
<evidence type="ECO:0000256" key="4">
    <source>
        <dbReference type="ARBA" id="ARBA00038652"/>
    </source>
</evidence>
<keyword evidence="2" id="KW-0680">Restriction system</keyword>
<dbReference type="InterPro" id="IPR000055">
    <property type="entry name" value="Restrct_endonuc_typeI_TRD"/>
</dbReference>
<dbReference type="AlphaFoldDB" id="A0A654IH99"/>
<dbReference type="SUPFAM" id="SSF116734">
    <property type="entry name" value="DNA methylase specificity domain"/>
    <property type="match status" value="1"/>
</dbReference>
<dbReference type="GO" id="GO:0003677">
    <property type="term" value="F:DNA binding"/>
    <property type="evidence" value="ECO:0007669"/>
    <property type="project" value="UniProtKB-KW"/>
</dbReference>
<name>A0A654IH99_9MOLU</name>